<comment type="caution">
    <text evidence="2">The sequence shown here is derived from an EMBL/GenBank/DDBJ whole genome shotgun (WGS) entry which is preliminary data.</text>
</comment>
<dbReference type="SUPFAM" id="SSF52540">
    <property type="entry name" value="P-loop containing nucleoside triphosphate hydrolases"/>
    <property type="match status" value="1"/>
</dbReference>
<proteinExistence type="predicted"/>
<dbReference type="InterPro" id="IPR025669">
    <property type="entry name" value="AAA_dom"/>
</dbReference>
<feature type="domain" description="AAA" evidence="1">
    <location>
        <begin position="3"/>
        <end position="178"/>
    </location>
</feature>
<dbReference type="InterPro" id="IPR050678">
    <property type="entry name" value="DNA_Partitioning_ATPase"/>
</dbReference>
<evidence type="ECO:0000259" key="1">
    <source>
        <dbReference type="Pfam" id="PF13614"/>
    </source>
</evidence>
<dbReference type="EMBL" id="LCJB01000081">
    <property type="protein sequence ID" value="KKT68321.1"/>
    <property type="molecule type" value="Genomic_DNA"/>
</dbReference>
<reference evidence="2 3" key="1">
    <citation type="journal article" date="2015" name="Nature">
        <title>rRNA introns, odd ribosomes, and small enigmatic genomes across a large radiation of phyla.</title>
        <authorList>
            <person name="Brown C.T."/>
            <person name="Hug L.A."/>
            <person name="Thomas B.C."/>
            <person name="Sharon I."/>
            <person name="Castelle C.J."/>
            <person name="Singh A."/>
            <person name="Wilkins M.J."/>
            <person name="Williams K.H."/>
            <person name="Banfield J.F."/>
        </authorList>
    </citation>
    <scope>NUCLEOTIDE SEQUENCE [LARGE SCALE GENOMIC DNA]</scope>
</reference>
<sequence length="257" mass="28175">MAHVISIVNQKGGVGKTTTSLSLAAYLAHLGKFVLLIDLDPQANATSGLGIDYRSVPAGIYEGMIGTHRMRDLIMPTAHEGLKIIPATQALAGASVELVNTEEREYCLRKGILEVRNDFDYVLIDNPPSLGLLTVNGLTASESVLIPVQAEYYALEGLGQLLGTVDLIREQLNPDLKVMGAVITMYDARTKLSKEVLEELYRYFPNNIFRAVIPRSIRLAEAPSFGKTILHYDPSSKAAKAYERLAQEFLLREGGEL</sequence>
<evidence type="ECO:0000313" key="3">
    <source>
        <dbReference type="Proteomes" id="UP000034154"/>
    </source>
</evidence>
<protein>
    <submittedName>
        <fullName evidence="2">Chromosome partitioning protein ParA</fullName>
    </submittedName>
</protein>
<dbReference type="Gene3D" id="3.40.50.300">
    <property type="entry name" value="P-loop containing nucleotide triphosphate hydrolases"/>
    <property type="match status" value="1"/>
</dbReference>
<dbReference type="PANTHER" id="PTHR13696">
    <property type="entry name" value="P-LOOP CONTAINING NUCLEOSIDE TRIPHOSPHATE HYDROLASE"/>
    <property type="match status" value="1"/>
</dbReference>
<dbReference type="CDD" id="cd02042">
    <property type="entry name" value="ParAB_family"/>
    <property type="match status" value="1"/>
</dbReference>
<organism evidence="2 3">
    <name type="scientific">Candidatus Uhrbacteria bacterium GW2011_GWF2_44_350</name>
    <dbReference type="NCBI Taxonomy" id="1619000"/>
    <lineage>
        <taxon>Bacteria</taxon>
        <taxon>Candidatus Uhriibacteriota</taxon>
    </lineage>
</organism>
<dbReference type="AlphaFoldDB" id="A0A0G1J9J7"/>
<accession>A0A0G1J9J7</accession>
<dbReference type="Pfam" id="PF13614">
    <property type="entry name" value="AAA_31"/>
    <property type="match status" value="1"/>
</dbReference>
<dbReference type="PATRIC" id="fig|1619000.3.peg.1016"/>
<evidence type="ECO:0000313" key="2">
    <source>
        <dbReference type="EMBL" id="KKT68321.1"/>
    </source>
</evidence>
<dbReference type="Proteomes" id="UP000034154">
    <property type="component" value="Unassembled WGS sequence"/>
</dbReference>
<dbReference type="InterPro" id="IPR027417">
    <property type="entry name" value="P-loop_NTPase"/>
</dbReference>
<dbReference type="PANTHER" id="PTHR13696:SF52">
    <property type="entry name" value="PARA FAMILY PROTEIN CT_582"/>
    <property type="match status" value="1"/>
</dbReference>
<dbReference type="PIRSF" id="PIRSF009320">
    <property type="entry name" value="Nuc_binding_HP_1000"/>
    <property type="match status" value="1"/>
</dbReference>
<dbReference type="FunFam" id="3.40.50.300:FF:000285">
    <property type="entry name" value="Sporulation initiation inhibitor Soj"/>
    <property type="match status" value="1"/>
</dbReference>
<gene>
    <name evidence="2" type="ORF">UW63_C0081G0002</name>
</gene>
<name>A0A0G1J9J7_9BACT</name>